<feature type="transmembrane region" description="Helical" evidence="1">
    <location>
        <begin position="43"/>
        <end position="62"/>
    </location>
</feature>
<dbReference type="AlphaFoldDB" id="A0A0A5I763"/>
<comment type="caution">
    <text evidence="2">The sequence shown here is derived from an EMBL/GenBank/DDBJ whole genome shotgun (WGS) entry which is preliminary data.</text>
</comment>
<keyword evidence="1" id="KW-1133">Transmembrane helix</keyword>
<dbReference type="OrthoDB" id="1822804at2"/>
<evidence type="ECO:0008006" key="4">
    <source>
        <dbReference type="Google" id="ProtNLM"/>
    </source>
</evidence>
<dbReference type="Proteomes" id="UP000030528">
    <property type="component" value="Unassembled WGS sequence"/>
</dbReference>
<dbReference type="InterPro" id="IPR011990">
    <property type="entry name" value="TPR-like_helical_dom_sf"/>
</dbReference>
<proteinExistence type="predicted"/>
<name>A0A0A5I763_9BACI</name>
<accession>A0A0A5I763</accession>
<dbReference type="RefSeq" id="WP_026800687.1">
    <property type="nucleotide sequence ID" value="NZ_AULI01000009.1"/>
</dbReference>
<dbReference type="Gene3D" id="1.25.40.10">
    <property type="entry name" value="Tetratricopeptide repeat domain"/>
    <property type="match status" value="1"/>
</dbReference>
<evidence type="ECO:0000256" key="1">
    <source>
        <dbReference type="SAM" id="Phobius"/>
    </source>
</evidence>
<keyword evidence="3" id="KW-1185">Reference proteome</keyword>
<dbReference type="STRING" id="1385510.GCA_000425205_02345"/>
<reference evidence="2 3" key="1">
    <citation type="submission" date="2013-08" db="EMBL/GenBank/DDBJ databases">
        <authorList>
            <person name="Huang J."/>
            <person name="Wang G."/>
        </authorList>
    </citation>
    <scope>NUCLEOTIDE SEQUENCE [LARGE SCALE GENOMIC DNA]</scope>
    <source>
        <strain evidence="2 3">JSM 076056</strain>
    </source>
</reference>
<evidence type="ECO:0000313" key="2">
    <source>
        <dbReference type="EMBL" id="KGX91677.1"/>
    </source>
</evidence>
<dbReference type="EMBL" id="AVPE01000009">
    <property type="protein sequence ID" value="KGX91677.1"/>
    <property type="molecule type" value="Genomic_DNA"/>
</dbReference>
<sequence>MAYCPYCGTHISYKNEKYCIACGETLPTDLGQRLHETTKWWKAPLLAFTVAIVAIISTYSYGSYAKSAALQAFQDGESLALEGDYQQAGEKFHNAMSTSTFPAAKLNKQLINAVSQAYLHLNQAEEHTTNGDFQDAFASVDKAEKQVSLFTGKLVDRVVTDIVSTRNQIAIQSIQAKLDKEPSIQELKVLLAQAEQIPGFDSNDVEETIRERIIQFVYTRANDHLIQREYIEAQELVEDALYYTPESSRLKNLQQIVTEEQIAYEIGNNNPKRSSLKEDENSSPIQITKKEATINPDGHVRVTVTFKNEATVPLSRIGIQYVLEGETESTQSVYATPAELQPGETGTFTYIHHDLHHEHSLSLMEVYWHSS</sequence>
<dbReference type="eggNOG" id="COG4640">
    <property type="taxonomic scope" value="Bacteria"/>
</dbReference>
<evidence type="ECO:0000313" key="3">
    <source>
        <dbReference type="Proteomes" id="UP000030528"/>
    </source>
</evidence>
<gene>
    <name evidence="2" type="ORF">N781_03640</name>
</gene>
<organism evidence="2 3">
    <name type="scientific">Pontibacillus halophilus JSM 076056 = DSM 19796</name>
    <dbReference type="NCBI Taxonomy" id="1385510"/>
    <lineage>
        <taxon>Bacteria</taxon>
        <taxon>Bacillati</taxon>
        <taxon>Bacillota</taxon>
        <taxon>Bacilli</taxon>
        <taxon>Bacillales</taxon>
        <taxon>Bacillaceae</taxon>
        <taxon>Pontibacillus</taxon>
    </lineage>
</organism>
<keyword evidence="1" id="KW-0812">Transmembrane</keyword>
<protein>
    <recommendedName>
        <fullName evidence="4">Zinc-ribbon domain-containing protein</fullName>
    </recommendedName>
</protein>
<keyword evidence="1" id="KW-0472">Membrane</keyword>